<reference evidence="1" key="2">
    <citation type="submission" date="2020-11" db="EMBL/GenBank/DDBJ databases">
        <authorList>
            <person name="McCartney M.A."/>
            <person name="Auch B."/>
            <person name="Kono T."/>
            <person name="Mallez S."/>
            <person name="Becker A."/>
            <person name="Gohl D.M."/>
            <person name="Silverstein K.A.T."/>
            <person name="Koren S."/>
            <person name="Bechman K.B."/>
            <person name="Herman A."/>
            <person name="Abrahante J.E."/>
            <person name="Garbe J."/>
        </authorList>
    </citation>
    <scope>NUCLEOTIDE SEQUENCE</scope>
    <source>
        <strain evidence="1">Duluth1</strain>
        <tissue evidence="1">Whole animal</tissue>
    </source>
</reference>
<name>A0A9D4IC03_DREPO</name>
<keyword evidence="2" id="KW-1185">Reference proteome</keyword>
<gene>
    <name evidence="1" type="ORF">DPMN_190483</name>
</gene>
<dbReference type="EMBL" id="JAIWYP010000010">
    <property type="protein sequence ID" value="KAH3755784.1"/>
    <property type="molecule type" value="Genomic_DNA"/>
</dbReference>
<dbReference type="AlphaFoldDB" id="A0A9D4IC03"/>
<comment type="caution">
    <text evidence="1">The sequence shown here is derived from an EMBL/GenBank/DDBJ whole genome shotgun (WGS) entry which is preliminary data.</text>
</comment>
<organism evidence="1 2">
    <name type="scientific">Dreissena polymorpha</name>
    <name type="common">Zebra mussel</name>
    <name type="synonym">Mytilus polymorpha</name>
    <dbReference type="NCBI Taxonomy" id="45954"/>
    <lineage>
        <taxon>Eukaryota</taxon>
        <taxon>Metazoa</taxon>
        <taxon>Spiralia</taxon>
        <taxon>Lophotrochozoa</taxon>
        <taxon>Mollusca</taxon>
        <taxon>Bivalvia</taxon>
        <taxon>Autobranchia</taxon>
        <taxon>Heteroconchia</taxon>
        <taxon>Euheterodonta</taxon>
        <taxon>Imparidentia</taxon>
        <taxon>Neoheterodontei</taxon>
        <taxon>Myida</taxon>
        <taxon>Dreissenoidea</taxon>
        <taxon>Dreissenidae</taxon>
        <taxon>Dreissena</taxon>
    </lineage>
</organism>
<reference evidence="1" key="1">
    <citation type="journal article" date="2019" name="bioRxiv">
        <title>The Genome of the Zebra Mussel, Dreissena polymorpha: A Resource for Invasive Species Research.</title>
        <authorList>
            <person name="McCartney M.A."/>
            <person name="Auch B."/>
            <person name="Kono T."/>
            <person name="Mallez S."/>
            <person name="Zhang Y."/>
            <person name="Obille A."/>
            <person name="Becker A."/>
            <person name="Abrahante J.E."/>
            <person name="Garbe J."/>
            <person name="Badalamenti J.P."/>
            <person name="Herman A."/>
            <person name="Mangelson H."/>
            <person name="Liachko I."/>
            <person name="Sullivan S."/>
            <person name="Sone E.D."/>
            <person name="Koren S."/>
            <person name="Silverstein K.A.T."/>
            <person name="Beckman K.B."/>
            <person name="Gohl D.M."/>
        </authorList>
    </citation>
    <scope>NUCLEOTIDE SEQUENCE</scope>
    <source>
        <strain evidence="1">Duluth1</strain>
        <tissue evidence="1">Whole animal</tissue>
    </source>
</reference>
<dbReference type="Proteomes" id="UP000828390">
    <property type="component" value="Unassembled WGS sequence"/>
</dbReference>
<evidence type="ECO:0000313" key="2">
    <source>
        <dbReference type="Proteomes" id="UP000828390"/>
    </source>
</evidence>
<evidence type="ECO:0000313" key="1">
    <source>
        <dbReference type="EMBL" id="KAH3755784.1"/>
    </source>
</evidence>
<sequence length="80" mass="9077">MSEEDENTEKLQSANAEIISNPREVSLAVSDNDDYAKEVQSSTAQISNYWREHCVEVSGKRSTPENIKMFPKISTLDVVW</sequence>
<proteinExistence type="predicted"/>
<protein>
    <submittedName>
        <fullName evidence="1">Uncharacterized protein</fullName>
    </submittedName>
</protein>
<accession>A0A9D4IC03</accession>